<dbReference type="Proteomes" id="UP000321057">
    <property type="component" value="Unassembled WGS sequence"/>
</dbReference>
<evidence type="ECO:0000256" key="1">
    <source>
        <dbReference type="ARBA" id="ARBA00004418"/>
    </source>
</evidence>
<dbReference type="InterPro" id="IPR006059">
    <property type="entry name" value="SBP"/>
</dbReference>
<dbReference type="GeneID" id="93845529"/>
<reference evidence="6 9" key="2">
    <citation type="submission" date="2019-07" db="EMBL/GenBank/DDBJ databases">
        <title>Whole genome shotgun sequence of Staphylococcus gallinarum NBRC 109767.</title>
        <authorList>
            <person name="Hosoyama A."/>
            <person name="Uohara A."/>
            <person name="Ohji S."/>
            <person name="Ichikawa N."/>
        </authorList>
    </citation>
    <scope>NUCLEOTIDE SEQUENCE [LARGE SCALE GENOMIC DNA]</scope>
    <source>
        <strain evidence="6 9">NBRC 109767</strain>
    </source>
</reference>
<proteinExistence type="predicted"/>
<dbReference type="EMBL" id="QXRZ01000001">
    <property type="protein sequence ID" value="RIL44463.1"/>
    <property type="molecule type" value="Genomic_DNA"/>
</dbReference>
<feature type="binding site" evidence="5">
    <location>
        <position position="92"/>
    </location>
    <ligand>
        <name>spermidine</name>
        <dbReference type="ChEBI" id="CHEBI:57834"/>
    </ligand>
</feature>
<comment type="subcellular location">
    <subcellularLocation>
        <location evidence="1">Periplasm</location>
    </subcellularLocation>
</comment>
<evidence type="ECO:0000256" key="5">
    <source>
        <dbReference type="PIRSR" id="PIRSR019574-1"/>
    </source>
</evidence>
<sequence length="357" mass="41020">MKRFLQLILVSILIGLICLFISHKYTAKEHTKSGEKIYVYNWGEYIDPSLIKKFQKETGIEVVYETFDSNEAMEAKIRNGGTHYDVAFPSDYTVEKMKSEHLLLPLNHKKIPNIKNLDSDYMNMPYDRGNKYSMPYFFGTVGILYNKKAYPNASFDSWQSLYNKQYKNDILLVDGAREIIGLSLNKLGYSLNDTNNTHLREAESNLTKLGPNVKGVVGDEVTMMLEQHEANIAVVWSGVAAPIVQENDDFDYVVPKEGSNLWFDNMVIPKTAQNKAGAYKFMNFLLDERNNKQNTEWVGYATPNKAARASLPAEIKHDNRFYPSQQTQSKLEVYKDLGKEALSEYNERFLNFKMSLK</sequence>
<keyword evidence="4" id="KW-0574">Periplasm</keyword>
<dbReference type="Pfam" id="PF13416">
    <property type="entry name" value="SBP_bac_8"/>
    <property type="match status" value="1"/>
</dbReference>
<dbReference type="RefSeq" id="WP_042738987.1">
    <property type="nucleotide sequence ID" value="NZ_BKAX01000001.1"/>
</dbReference>
<dbReference type="EMBL" id="BKAX01000001">
    <property type="protein sequence ID" value="GEQ04811.1"/>
    <property type="molecule type" value="Genomic_DNA"/>
</dbReference>
<keyword evidence="9" id="KW-1185">Reference proteome</keyword>
<evidence type="ECO:0000313" key="8">
    <source>
        <dbReference type="Proteomes" id="UP000283576"/>
    </source>
</evidence>
<dbReference type="GO" id="GO:0019808">
    <property type="term" value="F:polyamine binding"/>
    <property type="evidence" value="ECO:0007669"/>
    <property type="project" value="InterPro"/>
</dbReference>
<evidence type="ECO:0000256" key="3">
    <source>
        <dbReference type="ARBA" id="ARBA00022729"/>
    </source>
</evidence>
<dbReference type="CDD" id="cd13590">
    <property type="entry name" value="PBP2_PotD_PotF_like"/>
    <property type="match status" value="1"/>
</dbReference>
<dbReference type="PRINTS" id="PR00909">
    <property type="entry name" value="SPERMDNBNDNG"/>
</dbReference>
<evidence type="ECO:0000256" key="2">
    <source>
        <dbReference type="ARBA" id="ARBA00022448"/>
    </source>
</evidence>
<dbReference type="SUPFAM" id="SSF53850">
    <property type="entry name" value="Periplasmic binding protein-like II"/>
    <property type="match status" value="1"/>
</dbReference>
<protein>
    <submittedName>
        <fullName evidence="7">Spermidine/putrescine ABC transporter substrate-binding protein</fullName>
    </submittedName>
</protein>
<evidence type="ECO:0000256" key="4">
    <source>
        <dbReference type="ARBA" id="ARBA00022764"/>
    </source>
</evidence>
<keyword evidence="3" id="KW-0732">Signal</keyword>
<reference evidence="7 8" key="1">
    <citation type="journal article" date="2016" name="Front. Microbiol.">
        <title>Comprehensive Phylogenetic Analysis of Bovine Non-aureus Staphylococci Species Based on Whole-Genome Sequencing.</title>
        <authorList>
            <person name="Naushad S."/>
            <person name="Barkema H.W."/>
            <person name="Luby C."/>
            <person name="Condas L.A."/>
            <person name="Nobrega D.B."/>
            <person name="Carson D.A."/>
            <person name="De Buck J."/>
        </authorList>
    </citation>
    <scope>NUCLEOTIDE SEQUENCE [LARGE SCALE GENOMIC DNA]</scope>
    <source>
        <strain evidence="7 8">SNUC 1388</strain>
    </source>
</reference>
<dbReference type="PANTHER" id="PTHR30222:SF17">
    <property type="entry name" value="SPERMIDINE_PUTRESCINE-BINDING PERIPLASMIC PROTEIN"/>
    <property type="match status" value="1"/>
</dbReference>
<dbReference type="GO" id="GO:0015846">
    <property type="term" value="P:polyamine transport"/>
    <property type="evidence" value="ECO:0007669"/>
    <property type="project" value="InterPro"/>
</dbReference>
<evidence type="ECO:0000313" key="7">
    <source>
        <dbReference type="EMBL" id="RIL44463.1"/>
    </source>
</evidence>
<dbReference type="Gene3D" id="3.40.190.10">
    <property type="entry name" value="Periplasmic binding protein-like II"/>
    <property type="match status" value="2"/>
</dbReference>
<dbReference type="PIRSF" id="PIRSF019574">
    <property type="entry name" value="Periplasmic_polyamine_BP"/>
    <property type="match status" value="1"/>
</dbReference>
<gene>
    <name evidence="7" type="ORF">BUZ01_00390</name>
    <name evidence="6" type="ORF">SGA02_06390</name>
</gene>
<evidence type="ECO:0000313" key="9">
    <source>
        <dbReference type="Proteomes" id="UP000321057"/>
    </source>
</evidence>
<name>A0A0D0RQI2_STAGA</name>
<dbReference type="PANTHER" id="PTHR30222">
    <property type="entry name" value="SPERMIDINE/PUTRESCINE-BINDING PERIPLASMIC PROTEIN"/>
    <property type="match status" value="1"/>
</dbReference>
<feature type="binding site" evidence="5">
    <location>
        <position position="44"/>
    </location>
    <ligand>
        <name>spermidine</name>
        <dbReference type="ChEBI" id="CHEBI:57834"/>
    </ligand>
</feature>
<dbReference type="Proteomes" id="UP000283576">
    <property type="component" value="Unassembled WGS sequence"/>
</dbReference>
<dbReference type="AlphaFoldDB" id="A0A0D0RQI2"/>
<dbReference type="InterPro" id="IPR001188">
    <property type="entry name" value="Sperm_putr-bd"/>
</dbReference>
<accession>A0A0D0RQI2</accession>
<comment type="caution">
    <text evidence="7">The sequence shown here is derived from an EMBL/GenBank/DDBJ whole genome shotgun (WGS) entry which is preliminary data.</text>
</comment>
<evidence type="ECO:0000313" key="6">
    <source>
        <dbReference type="EMBL" id="GEQ04811.1"/>
    </source>
</evidence>
<organism evidence="7 8">
    <name type="scientific">Staphylococcus gallinarum</name>
    <dbReference type="NCBI Taxonomy" id="1293"/>
    <lineage>
        <taxon>Bacteria</taxon>
        <taxon>Bacillati</taxon>
        <taxon>Bacillota</taxon>
        <taxon>Bacilli</taxon>
        <taxon>Bacillales</taxon>
        <taxon>Staphylococcaceae</taxon>
        <taxon>Staphylococcus</taxon>
    </lineage>
</organism>
<dbReference type="OrthoDB" id="9769319at2"/>
<keyword evidence="2" id="KW-0813">Transport</keyword>
<dbReference type="GO" id="GO:0042597">
    <property type="term" value="C:periplasmic space"/>
    <property type="evidence" value="ECO:0007669"/>
    <property type="project" value="UniProtKB-SubCell"/>
</dbReference>